<evidence type="ECO:0000313" key="2">
    <source>
        <dbReference type="EMBL" id="EDS42528.1"/>
    </source>
</evidence>
<reference evidence="3" key="2">
    <citation type="submission" date="2020-05" db="UniProtKB">
        <authorList>
            <consortium name="EnsemblMetazoa"/>
        </authorList>
    </citation>
    <scope>IDENTIFICATION</scope>
    <source>
        <strain evidence="3">JHB</strain>
    </source>
</reference>
<dbReference type="AlphaFoldDB" id="B0X8I3"/>
<dbReference type="Proteomes" id="UP000002320">
    <property type="component" value="Unassembled WGS sequence"/>
</dbReference>
<dbReference type="InParanoid" id="B0X8I3"/>
<feature type="compositionally biased region" description="Acidic residues" evidence="1">
    <location>
        <begin position="279"/>
        <end position="289"/>
    </location>
</feature>
<dbReference type="EMBL" id="DS232491">
    <property type="protein sequence ID" value="EDS42528.1"/>
    <property type="molecule type" value="Genomic_DNA"/>
</dbReference>
<accession>B0X8I3</accession>
<name>B0X8I3_CULQU</name>
<evidence type="ECO:0000313" key="3">
    <source>
        <dbReference type="EnsemblMetazoa" id="CPIJ015863-PA"/>
    </source>
</evidence>
<proteinExistence type="predicted"/>
<evidence type="ECO:0000256" key="1">
    <source>
        <dbReference type="SAM" id="MobiDB-lite"/>
    </source>
</evidence>
<evidence type="ECO:0000313" key="4">
    <source>
        <dbReference type="Proteomes" id="UP000002320"/>
    </source>
</evidence>
<feature type="region of interest" description="Disordered" evidence="1">
    <location>
        <begin position="1"/>
        <end position="21"/>
    </location>
</feature>
<feature type="compositionally biased region" description="Basic residues" evidence="1">
    <location>
        <begin position="256"/>
        <end position="270"/>
    </location>
</feature>
<dbReference type="HOGENOM" id="CLU_883545_0_0_1"/>
<feature type="compositionally biased region" description="Polar residues" evidence="1">
    <location>
        <begin position="240"/>
        <end position="254"/>
    </location>
</feature>
<dbReference type="KEGG" id="cqu:CpipJ_CPIJ015863"/>
<gene>
    <name evidence="3" type="primary">6049158</name>
    <name evidence="2" type="ORF">CpipJ_CPIJ015863</name>
</gene>
<keyword evidence="2" id="KW-0647">Proteasome</keyword>
<organism>
    <name type="scientific">Culex quinquefasciatus</name>
    <name type="common">Southern house mosquito</name>
    <name type="synonym">Culex pungens</name>
    <dbReference type="NCBI Taxonomy" id="7176"/>
    <lineage>
        <taxon>Eukaryota</taxon>
        <taxon>Metazoa</taxon>
        <taxon>Ecdysozoa</taxon>
        <taxon>Arthropoda</taxon>
        <taxon>Hexapoda</taxon>
        <taxon>Insecta</taxon>
        <taxon>Pterygota</taxon>
        <taxon>Neoptera</taxon>
        <taxon>Endopterygota</taxon>
        <taxon>Diptera</taxon>
        <taxon>Nematocera</taxon>
        <taxon>Culicoidea</taxon>
        <taxon>Culicidae</taxon>
        <taxon>Culicinae</taxon>
        <taxon>Culicini</taxon>
        <taxon>Culex</taxon>
        <taxon>Culex</taxon>
    </lineage>
</organism>
<dbReference type="EnsemblMetazoa" id="CPIJ015863-RA">
    <property type="protein sequence ID" value="CPIJ015863-PA"/>
    <property type="gene ID" value="CPIJ015863"/>
</dbReference>
<protein>
    <submittedName>
        <fullName evidence="2 3">Proteasome subunit alpha type</fullName>
    </submittedName>
</protein>
<sequence length="315" mass="34960">MWHMDPYGTTSRPSGLAVSRQRDGVDRVRLVNEPAMQKEQEPEKDTFAIKSLLSNREHREHENRVSQVQRNVRERGRSVVVLKASTVMANRNYALPIHAQPDLALSRGRNVDASPAAGRKQCRSRIASTRTETHMCQQYHVCCVHDIVVVFLFRSSGLRGQPKHDGNWWQHVGSNGSSRFASGSNQASSPLTLVEQRSRVAIPGYPFCVNVSTPLDPFKVHCFGPRQESGSGSEICGAGSVSSNTGRQTKSTNYRSARRRRRANRRKHAKTTIAKTTEAVDELDTESDLDQPATSGQSALSKRGSFESFAKLAMS</sequence>
<dbReference type="GO" id="GO:0000502">
    <property type="term" value="C:proteasome complex"/>
    <property type="evidence" value="ECO:0007669"/>
    <property type="project" value="UniProtKB-KW"/>
</dbReference>
<keyword evidence="4" id="KW-1185">Reference proteome</keyword>
<reference evidence="2" key="1">
    <citation type="submission" date="2007-03" db="EMBL/GenBank/DDBJ databases">
        <title>Annotation of Culex pipiens quinquefasciatus.</title>
        <authorList>
            <consortium name="The Broad Institute Genome Sequencing Platform"/>
            <person name="Atkinson P.W."/>
            <person name="Hemingway J."/>
            <person name="Christensen B.M."/>
            <person name="Higgs S."/>
            <person name="Kodira C."/>
            <person name="Hannick L."/>
            <person name="Megy K."/>
            <person name="O'Leary S."/>
            <person name="Pearson M."/>
            <person name="Haas B.J."/>
            <person name="Mauceli E."/>
            <person name="Wortman J.R."/>
            <person name="Lee N.H."/>
            <person name="Guigo R."/>
            <person name="Stanke M."/>
            <person name="Alvarado L."/>
            <person name="Amedeo P."/>
            <person name="Antoine C.H."/>
            <person name="Arensburger P."/>
            <person name="Bidwell S.L."/>
            <person name="Crawford M."/>
            <person name="Camaro F."/>
            <person name="Devon K."/>
            <person name="Engels R."/>
            <person name="Hammond M."/>
            <person name="Howarth C."/>
            <person name="Koehrsen M."/>
            <person name="Lawson D."/>
            <person name="Montgomery P."/>
            <person name="Nene V."/>
            <person name="Nusbaum C."/>
            <person name="Puiu D."/>
            <person name="Romero-Severson J."/>
            <person name="Severson D.W."/>
            <person name="Shumway M."/>
            <person name="Sisk P."/>
            <person name="Stolte C."/>
            <person name="Zeng Q."/>
            <person name="Eisenstadt E."/>
            <person name="Fraser-Liggett C."/>
            <person name="Strausberg R."/>
            <person name="Galagan J."/>
            <person name="Birren B."/>
            <person name="Collins F.H."/>
        </authorList>
    </citation>
    <scope>NUCLEOTIDE SEQUENCE [LARGE SCALE GENOMIC DNA]</scope>
    <source>
        <strain evidence="2">JHB</strain>
    </source>
</reference>
<feature type="region of interest" description="Disordered" evidence="1">
    <location>
        <begin position="229"/>
        <end position="304"/>
    </location>
</feature>
<dbReference type="VEuPathDB" id="VectorBase:CPIJ015863"/>